<dbReference type="EC" id="3.1.1.103" evidence="3"/>
<dbReference type="PANTHER" id="PTHR46825:SF7">
    <property type="entry name" value="D-ALANYL-D-ALANINE CARBOXYPEPTIDASE"/>
    <property type="match status" value="1"/>
</dbReference>
<dbReference type="InterPro" id="IPR001466">
    <property type="entry name" value="Beta-lactam-related"/>
</dbReference>
<dbReference type="Gene3D" id="3.40.710.10">
    <property type="entry name" value="DD-peptidase/beta-lactamase superfamily"/>
    <property type="match status" value="1"/>
</dbReference>
<accession>A0ABZ0VEK3</accession>
<dbReference type="GO" id="GO:0016787">
    <property type="term" value="F:hydrolase activity"/>
    <property type="evidence" value="ECO:0007669"/>
    <property type="project" value="UniProtKB-KW"/>
</dbReference>
<dbReference type="PROSITE" id="PS51257">
    <property type="entry name" value="PROKAR_LIPOPROTEIN"/>
    <property type="match status" value="1"/>
</dbReference>
<keyword evidence="1" id="KW-0732">Signal</keyword>
<dbReference type="Pfam" id="PF00144">
    <property type="entry name" value="Beta-lactamase"/>
    <property type="match status" value="1"/>
</dbReference>
<evidence type="ECO:0000313" key="4">
    <source>
        <dbReference type="Proteomes" id="UP001324533"/>
    </source>
</evidence>
<dbReference type="PANTHER" id="PTHR46825">
    <property type="entry name" value="D-ALANYL-D-ALANINE-CARBOXYPEPTIDASE/ENDOPEPTIDASE AMPH"/>
    <property type="match status" value="1"/>
</dbReference>
<dbReference type="PROSITE" id="PS51318">
    <property type="entry name" value="TAT"/>
    <property type="match status" value="1"/>
</dbReference>
<dbReference type="EMBL" id="CP139779">
    <property type="protein sequence ID" value="WQB70237.1"/>
    <property type="molecule type" value="Genomic_DNA"/>
</dbReference>
<dbReference type="RefSeq" id="WP_322410387.1">
    <property type="nucleotide sequence ID" value="NZ_CP139779.1"/>
</dbReference>
<organism evidence="3 4">
    <name type="scientific">Microbacterium invictum</name>
    <dbReference type="NCBI Taxonomy" id="515415"/>
    <lineage>
        <taxon>Bacteria</taxon>
        <taxon>Bacillati</taxon>
        <taxon>Actinomycetota</taxon>
        <taxon>Actinomycetes</taxon>
        <taxon>Micrococcales</taxon>
        <taxon>Microbacteriaceae</taxon>
        <taxon>Microbacterium</taxon>
    </lineage>
</organism>
<dbReference type="Proteomes" id="UP001324533">
    <property type="component" value="Chromosome"/>
</dbReference>
<protein>
    <submittedName>
        <fullName evidence="3">Serine hydrolase domain-containing protein</fullName>
        <ecNumber evidence="3">3.1.1.103</ecNumber>
    </submittedName>
</protein>
<feature type="chain" id="PRO_5046763254" evidence="1">
    <location>
        <begin position="31"/>
        <end position="391"/>
    </location>
</feature>
<evidence type="ECO:0000259" key="2">
    <source>
        <dbReference type="Pfam" id="PF00144"/>
    </source>
</evidence>
<keyword evidence="3" id="KW-0378">Hydrolase</keyword>
<proteinExistence type="predicted"/>
<feature type="domain" description="Beta-lactamase-related" evidence="2">
    <location>
        <begin position="48"/>
        <end position="376"/>
    </location>
</feature>
<reference evidence="3 4" key="1">
    <citation type="submission" date="2023-06" db="EMBL/GenBank/DDBJ databases">
        <title>Rock-solubilizing bacteria, Microbacterium invictum, promotes re-establishment of vegetation in rocky wasteland by accelerating rock bio-weathering and reshaping soil bacterial community.</title>
        <authorList>
            <person name="Liu C."/>
        </authorList>
    </citation>
    <scope>NUCLEOTIDE SEQUENCE [LARGE SCALE GENOMIC DNA]</scope>
    <source>
        <strain evidence="3 4">X-18</strain>
    </source>
</reference>
<dbReference type="InterPro" id="IPR050491">
    <property type="entry name" value="AmpC-like"/>
</dbReference>
<sequence length="391" mass="40530">MTTSRRTFLALAGTTLAAAGLAACAPGATAPTAGPTSADPTDGALDGLDAVFAEAFAAAGLAGAAAYVRLGGEEWSQTAGVADLESETPFEAGDYVRIASISKTYTATCILRMVDDGLLSLDDVLETYVPGIANGDVITLRQMLAMQSGIYDFTSNAPFLAAFDANPTMAWSIDDTIAIIKANPPAFEPGAQVVYCDSNYALLGHIAELVDGVPLAEVVTRRAIEPLGLTETYYPTEAGIRDPHPTPYVPVVSSDGSVDTSAEPTIVEEVNPAVPGGAGAMISTLSDLSAWGDELASGTLLTPETQAERLKTTRFEGQTLDFGYGLGITNFNEYLGHDGAIYGFSTVVLTRPQTGTQIAIVSNESTNFTTPTLTIAIAIINAIDPEQGTGA</sequence>
<name>A0ABZ0VEK3_9MICO</name>
<feature type="signal peptide" evidence="1">
    <location>
        <begin position="1"/>
        <end position="30"/>
    </location>
</feature>
<gene>
    <name evidence="3" type="ORF">T9R20_16295</name>
</gene>
<dbReference type="InterPro" id="IPR006311">
    <property type="entry name" value="TAT_signal"/>
</dbReference>
<evidence type="ECO:0000256" key="1">
    <source>
        <dbReference type="SAM" id="SignalP"/>
    </source>
</evidence>
<evidence type="ECO:0000313" key="3">
    <source>
        <dbReference type="EMBL" id="WQB70237.1"/>
    </source>
</evidence>
<keyword evidence="4" id="KW-1185">Reference proteome</keyword>
<dbReference type="SUPFAM" id="SSF56601">
    <property type="entry name" value="beta-lactamase/transpeptidase-like"/>
    <property type="match status" value="1"/>
</dbReference>
<dbReference type="InterPro" id="IPR012338">
    <property type="entry name" value="Beta-lactam/transpept-like"/>
</dbReference>